<reference evidence="1" key="2">
    <citation type="journal article" date="2015" name="Data Brief">
        <title>Shoot transcriptome of the giant reed, Arundo donax.</title>
        <authorList>
            <person name="Barrero R.A."/>
            <person name="Guerrero F.D."/>
            <person name="Moolhuijzen P."/>
            <person name="Goolsby J.A."/>
            <person name="Tidwell J."/>
            <person name="Bellgard S.E."/>
            <person name="Bellgard M.I."/>
        </authorList>
    </citation>
    <scope>NUCLEOTIDE SEQUENCE</scope>
    <source>
        <tissue evidence="1">Shoot tissue taken approximately 20 cm above the soil surface</tissue>
    </source>
</reference>
<name>A0A0A9HB34_ARUDO</name>
<accession>A0A0A9HB34</accession>
<dbReference type="EMBL" id="GBRH01163491">
    <property type="protein sequence ID" value="JAE34405.1"/>
    <property type="molecule type" value="Transcribed_RNA"/>
</dbReference>
<protein>
    <submittedName>
        <fullName evidence="1">Uncharacterized protein</fullName>
    </submittedName>
</protein>
<evidence type="ECO:0000313" key="1">
    <source>
        <dbReference type="EMBL" id="JAE34405.1"/>
    </source>
</evidence>
<sequence length="72" mass="8242">MLFLAMYLPSNFESEALRKLVYRPDLPSNITFSTIYAAEAHAVYPVKVQNEIDFVKLIRVMASGDLFLMELV</sequence>
<reference evidence="1" key="1">
    <citation type="submission" date="2014-09" db="EMBL/GenBank/DDBJ databases">
        <authorList>
            <person name="Magalhaes I.L.F."/>
            <person name="Oliveira U."/>
            <person name="Santos F.R."/>
            <person name="Vidigal T.H.D.A."/>
            <person name="Brescovit A.D."/>
            <person name="Santos A.J."/>
        </authorList>
    </citation>
    <scope>NUCLEOTIDE SEQUENCE</scope>
    <source>
        <tissue evidence="1">Shoot tissue taken approximately 20 cm above the soil surface</tissue>
    </source>
</reference>
<proteinExistence type="predicted"/>
<dbReference type="AlphaFoldDB" id="A0A0A9HB34"/>
<organism evidence="1">
    <name type="scientific">Arundo donax</name>
    <name type="common">Giant reed</name>
    <name type="synonym">Donax arundinaceus</name>
    <dbReference type="NCBI Taxonomy" id="35708"/>
    <lineage>
        <taxon>Eukaryota</taxon>
        <taxon>Viridiplantae</taxon>
        <taxon>Streptophyta</taxon>
        <taxon>Embryophyta</taxon>
        <taxon>Tracheophyta</taxon>
        <taxon>Spermatophyta</taxon>
        <taxon>Magnoliopsida</taxon>
        <taxon>Liliopsida</taxon>
        <taxon>Poales</taxon>
        <taxon>Poaceae</taxon>
        <taxon>PACMAD clade</taxon>
        <taxon>Arundinoideae</taxon>
        <taxon>Arundineae</taxon>
        <taxon>Arundo</taxon>
    </lineage>
</organism>